<reference evidence="3 4" key="1">
    <citation type="submission" date="2017-04" db="EMBL/GenBank/DDBJ databases">
        <authorList>
            <consortium name="Geobacter pelophilus Genome Sequencing"/>
            <person name="Aoyagi T."/>
            <person name="Koike H."/>
            <person name="Hori T."/>
        </authorList>
    </citation>
    <scope>NUCLEOTIDE SEQUENCE [LARGE SCALE GENOMIC DNA]</scope>
    <source>
        <strain evidence="3 4">Drf2</strain>
    </source>
</reference>
<comment type="caution">
    <text evidence="3">The sequence shown here is derived from an EMBL/GenBank/DDBJ whole genome shotgun (WGS) entry which is preliminary data.</text>
</comment>
<dbReference type="Gene3D" id="3.30.70.930">
    <property type="match status" value="1"/>
</dbReference>
<protein>
    <submittedName>
        <fullName evidence="3">Protein containing DUF77</fullName>
    </submittedName>
</protein>
<dbReference type="Proteomes" id="UP000194153">
    <property type="component" value="Unassembled WGS sequence"/>
</dbReference>
<evidence type="ECO:0000259" key="2">
    <source>
        <dbReference type="Pfam" id="PF01910"/>
    </source>
</evidence>
<dbReference type="InterPro" id="IPR029756">
    <property type="entry name" value="MTH1187/YkoF-like"/>
</dbReference>
<dbReference type="SUPFAM" id="SSF89957">
    <property type="entry name" value="MTH1187/YkoF-like"/>
    <property type="match status" value="1"/>
</dbReference>
<dbReference type="PANTHER" id="PTHR33777:SF1">
    <property type="entry name" value="UPF0045 PROTEIN ECM15"/>
    <property type="match status" value="1"/>
</dbReference>
<gene>
    <name evidence="3" type="ORF">GPEL0_01f4015</name>
</gene>
<dbReference type="InterPro" id="IPR002767">
    <property type="entry name" value="Thiamine_BP"/>
</dbReference>
<dbReference type="Pfam" id="PF01910">
    <property type="entry name" value="Thiamine_BP"/>
    <property type="match status" value="1"/>
</dbReference>
<organism evidence="3 4">
    <name type="scientific">Geoanaerobacter pelophilus</name>
    <dbReference type="NCBI Taxonomy" id="60036"/>
    <lineage>
        <taxon>Bacteria</taxon>
        <taxon>Pseudomonadati</taxon>
        <taxon>Thermodesulfobacteriota</taxon>
        <taxon>Desulfuromonadia</taxon>
        <taxon>Geobacterales</taxon>
        <taxon>Geobacteraceae</taxon>
        <taxon>Geoanaerobacter</taxon>
    </lineage>
</organism>
<proteinExistence type="inferred from homology"/>
<comment type="similarity">
    <text evidence="1">Belongs to the UPF0045 family.</text>
</comment>
<sequence>MIVALVDTGNLCDGRKEMKVLVDLCVVPLGVGVSVSSYVAACEKVLVEAGLKVALHSYGTNIEGEWDEVFAAVKRCHEVVHGMGAPRITTTIKLGTRTDRDQSMEDKIRSVREKM</sequence>
<evidence type="ECO:0000313" key="4">
    <source>
        <dbReference type="Proteomes" id="UP000194153"/>
    </source>
</evidence>
<dbReference type="NCBIfam" id="TIGR00106">
    <property type="entry name" value="MTH1187 family thiamine-binding protein"/>
    <property type="match status" value="1"/>
</dbReference>
<name>A0ABQ0MNV1_9BACT</name>
<dbReference type="InterPro" id="IPR051614">
    <property type="entry name" value="UPF0045_domain"/>
</dbReference>
<dbReference type="PANTHER" id="PTHR33777">
    <property type="entry name" value="UPF0045 PROTEIN ECM15"/>
    <property type="match status" value="1"/>
</dbReference>
<evidence type="ECO:0000256" key="1">
    <source>
        <dbReference type="ARBA" id="ARBA00010272"/>
    </source>
</evidence>
<reference evidence="4" key="2">
    <citation type="submission" date="2017-05" db="EMBL/GenBank/DDBJ databases">
        <title>Draft genome sequence of Geobacter pelophilus, a iron(III)-reducing bacteria.</title>
        <authorList>
            <person name="Aoyagi T."/>
            <person name="Koike H."/>
            <person name="Morita T."/>
            <person name="Sato Y."/>
            <person name="Habe H."/>
            <person name="Hori T."/>
        </authorList>
    </citation>
    <scope>NUCLEOTIDE SEQUENCE [LARGE SCALE GENOMIC DNA]</scope>
    <source>
        <strain evidence="4">Drf2</strain>
    </source>
</reference>
<feature type="domain" description="Thiamine-binding protein" evidence="2">
    <location>
        <begin position="22"/>
        <end position="112"/>
    </location>
</feature>
<keyword evidence="4" id="KW-1185">Reference proteome</keyword>
<accession>A0ABQ0MNV1</accession>
<evidence type="ECO:0000313" key="3">
    <source>
        <dbReference type="EMBL" id="GAW67921.1"/>
    </source>
</evidence>
<dbReference type="EMBL" id="BDQG01000001">
    <property type="protein sequence ID" value="GAW67921.1"/>
    <property type="molecule type" value="Genomic_DNA"/>
</dbReference>